<keyword evidence="1" id="KW-0472">Membrane</keyword>
<protein>
    <recommendedName>
        <fullName evidence="4">Type 4a pilus biogenesis protein PilO</fullName>
    </recommendedName>
</protein>
<keyword evidence="1" id="KW-1133">Transmembrane helix</keyword>
<reference evidence="3" key="1">
    <citation type="submission" date="2017-09" db="EMBL/GenBank/DDBJ databases">
        <title>Depth-based differentiation of microbial function through sediment-hosted aquifers and enrichment of novel symbionts in the deep terrestrial subsurface.</title>
        <authorList>
            <person name="Probst A.J."/>
            <person name="Ladd B."/>
            <person name="Jarett J.K."/>
            <person name="Geller-Mcgrath D.E."/>
            <person name="Sieber C.M.K."/>
            <person name="Emerson J.B."/>
            <person name="Anantharaman K."/>
            <person name="Thomas B.C."/>
            <person name="Malmstrom R."/>
            <person name="Stieglmeier M."/>
            <person name="Klingl A."/>
            <person name="Woyke T."/>
            <person name="Ryan C.M."/>
            <person name="Banfield J.F."/>
        </authorList>
    </citation>
    <scope>NUCLEOTIDE SEQUENCE [LARGE SCALE GENOMIC DNA]</scope>
</reference>
<accession>A0A2M8G0Z5</accession>
<feature type="transmembrane region" description="Helical" evidence="1">
    <location>
        <begin position="9"/>
        <end position="30"/>
    </location>
</feature>
<keyword evidence="1" id="KW-0812">Transmembrane</keyword>
<organism evidence="2 3">
    <name type="scientific">Candidatus Colwellbacteria bacterium CG_4_9_14_0_2_um_filter_50_12</name>
    <dbReference type="NCBI Taxonomy" id="1974538"/>
    <lineage>
        <taxon>Bacteria</taxon>
        <taxon>Candidatus Colwelliibacteriota</taxon>
    </lineage>
</organism>
<proteinExistence type="predicted"/>
<dbReference type="Proteomes" id="UP000229674">
    <property type="component" value="Unassembled WGS sequence"/>
</dbReference>
<evidence type="ECO:0000256" key="1">
    <source>
        <dbReference type="SAM" id="Phobius"/>
    </source>
</evidence>
<comment type="caution">
    <text evidence="2">The sequence shown here is derived from an EMBL/GenBank/DDBJ whole genome shotgun (WGS) entry which is preliminary data.</text>
</comment>
<gene>
    <name evidence="2" type="ORF">CO020_01320</name>
</gene>
<dbReference type="Gene3D" id="3.30.70.60">
    <property type="match status" value="1"/>
</dbReference>
<dbReference type="AlphaFoldDB" id="A0A2M8G0Z5"/>
<evidence type="ECO:0008006" key="4">
    <source>
        <dbReference type="Google" id="ProtNLM"/>
    </source>
</evidence>
<evidence type="ECO:0000313" key="2">
    <source>
        <dbReference type="EMBL" id="PJC65319.1"/>
    </source>
</evidence>
<name>A0A2M8G0Z5_9BACT</name>
<dbReference type="InterPro" id="IPR014717">
    <property type="entry name" value="Transl_elong_EF1B/ribsomal_bS6"/>
</dbReference>
<dbReference type="EMBL" id="PFQX01000049">
    <property type="protein sequence ID" value="PJC65319.1"/>
    <property type="molecule type" value="Genomic_DNA"/>
</dbReference>
<sequence>MPREFRMKLIVNLAATSAVLAVLISLIFYLRMDISTKADALSSVRGELVGRTEALESLNSLRGDAKSVAPLFDKLRSVMPKRDSLFSVQRDFQNLAQVNKLGFNSQFGAESPETPDSPGKIRLEMAAQGSYNGILEFIKSVDANPYFISIVNMDLVRQGGSFNANLSGEISFHD</sequence>
<evidence type="ECO:0000313" key="3">
    <source>
        <dbReference type="Proteomes" id="UP000229674"/>
    </source>
</evidence>